<dbReference type="RefSeq" id="XP_013280685.1">
    <property type="nucleotide sequence ID" value="XM_013425231.1"/>
</dbReference>
<proteinExistence type="predicted"/>
<organism evidence="2 3">
    <name type="scientific">Fonsecaea pedrosoi CBS 271.37</name>
    <dbReference type="NCBI Taxonomy" id="1442368"/>
    <lineage>
        <taxon>Eukaryota</taxon>
        <taxon>Fungi</taxon>
        <taxon>Dikarya</taxon>
        <taxon>Ascomycota</taxon>
        <taxon>Pezizomycotina</taxon>
        <taxon>Eurotiomycetes</taxon>
        <taxon>Chaetothyriomycetidae</taxon>
        <taxon>Chaetothyriales</taxon>
        <taxon>Herpotrichiellaceae</taxon>
        <taxon>Fonsecaea</taxon>
    </lineage>
</organism>
<dbReference type="VEuPathDB" id="FungiDB:Z517_09321"/>
<feature type="region of interest" description="Disordered" evidence="1">
    <location>
        <begin position="1"/>
        <end position="119"/>
    </location>
</feature>
<sequence>MADTEQLKHKAGDLDEVDARASAVDSPRQSSGIDASRFPEPQPHQSACVSAVDSPSQSSDIDSVRLSRAEKPNDAAAARESDHEEPPDASVPCPPSRPTSTQDANPAPSDTSGSSGHRAARAVVSISDLLCGSPPRAVPPTPALPCASSLTTNLSIDSSPWVNTPDVPIWIRKRKERKERKESQEDPHASQNKRLQLGLQNPRQWRHSYIGVWASMVGGRGAFQELRDACRYWLCAPQSRISPVFSTNPRQVLQAVRDLDQTQHLNCYLGRIGVAQMARLFDEATTRSPRPWPETKAYKAVIEQYWNIPFPSDARLGRDGLISTAVRGAGRWNAAKRSLPDYIRRGRRWLDIIEKFGPLAMLLFPVKWPNVNGIEISVNAEFERQTLEVHMGLMEEIENLRGEFLRQAGRGGLFDRLARKAYVHEVDARVPLLEMGDDDIRGLCDGDGRFVDMVTVKAGVLVPFTQS</sequence>
<keyword evidence="3" id="KW-1185">Reference proteome</keyword>
<gene>
    <name evidence="2" type="ORF">Z517_09321</name>
</gene>
<feature type="compositionally biased region" description="Basic and acidic residues" evidence="1">
    <location>
        <begin position="179"/>
        <end position="188"/>
    </location>
</feature>
<protein>
    <submittedName>
        <fullName evidence="2">Uncharacterized protein</fullName>
    </submittedName>
</protein>
<evidence type="ECO:0000256" key="1">
    <source>
        <dbReference type="SAM" id="MobiDB-lite"/>
    </source>
</evidence>
<dbReference type="AlphaFoldDB" id="A0A0D2ERJ4"/>
<dbReference type="EMBL" id="KN846974">
    <property type="protein sequence ID" value="KIW76877.1"/>
    <property type="molecule type" value="Genomic_DNA"/>
</dbReference>
<feature type="compositionally biased region" description="Basic and acidic residues" evidence="1">
    <location>
        <begin position="1"/>
        <end position="19"/>
    </location>
</feature>
<dbReference type="GeneID" id="25308811"/>
<feature type="compositionally biased region" description="Polar residues" evidence="1">
    <location>
        <begin position="98"/>
        <end position="115"/>
    </location>
</feature>
<feature type="compositionally biased region" description="Basic and acidic residues" evidence="1">
    <location>
        <begin position="62"/>
        <end position="86"/>
    </location>
</feature>
<accession>A0A0D2ERJ4</accession>
<feature type="compositionally biased region" description="Polar residues" evidence="1">
    <location>
        <begin position="43"/>
        <end position="61"/>
    </location>
</feature>
<feature type="compositionally biased region" description="Polar residues" evidence="1">
    <location>
        <begin position="189"/>
        <end position="198"/>
    </location>
</feature>
<evidence type="ECO:0000313" key="2">
    <source>
        <dbReference type="EMBL" id="KIW76877.1"/>
    </source>
</evidence>
<evidence type="ECO:0000313" key="3">
    <source>
        <dbReference type="Proteomes" id="UP000053029"/>
    </source>
</evidence>
<name>A0A0D2ERJ4_9EURO</name>
<reference evidence="2 3" key="1">
    <citation type="submission" date="2015-01" db="EMBL/GenBank/DDBJ databases">
        <title>The Genome Sequence of Fonsecaea pedrosoi CBS 271.37.</title>
        <authorList>
            <consortium name="The Broad Institute Genomics Platform"/>
            <person name="Cuomo C."/>
            <person name="de Hoog S."/>
            <person name="Gorbushina A."/>
            <person name="Stielow B."/>
            <person name="Teixiera M."/>
            <person name="Abouelleil A."/>
            <person name="Chapman S.B."/>
            <person name="Priest M."/>
            <person name="Young S.K."/>
            <person name="Wortman J."/>
            <person name="Nusbaum C."/>
            <person name="Birren B."/>
        </authorList>
    </citation>
    <scope>NUCLEOTIDE SEQUENCE [LARGE SCALE GENOMIC DNA]</scope>
    <source>
        <strain evidence="2 3">CBS 271.37</strain>
    </source>
</reference>
<feature type="region of interest" description="Disordered" evidence="1">
    <location>
        <begin position="175"/>
        <end position="198"/>
    </location>
</feature>
<dbReference type="HOGENOM" id="CLU_585310_0_0_1"/>
<dbReference type="Proteomes" id="UP000053029">
    <property type="component" value="Unassembled WGS sequence"/>
</dbReference>